<reference evidence="1" key="1">
    <citation type="submission" date="2023-10" db="EMBL/GenBank/DDBJ databases">
        <title>Genome assembly of Pristionchus species.</title>
        <authorList>
            <person name="Yoshida K."/>
            <person name="Sommer R.J."/>
        </authorList>
    </citation>
    <scope>NUCLEOTIDE SEQUENCE</scope>
    <source>
        <strain evidence="1">RS5133</strain>
    </source>
</reference>
<gene>
    <name evidence="1" type="ORF">PFISCL1PPCAC_7931</name>
</gene>
<comment type="caution">
    <text evidence="1">The sequence shown here is derived from an EMBL/GenBank/DDBJ whole genome shotgun (WGS) entry which is preliminary data.</text>
</comment>
<accession>A0AAV5VDW0</accession>
<proteinExistence type="predicted"/>
<keyword evidence="2" id="KW-1185">Reference proteome</keyword>
<feature type="non-terminal residue" evidence="1">
    <location>
        <position position="1"/>
    </location>
</feature>
<dbReference type="EMBL" id="BTSY01000002">
    <property type="protein sequence ID" value="GMT16634.1"/>
    <property type="molecule type" value="Genomic_DNA"/>
</dbReference>
<evidence type="ECO:0000313" key="2">
    <source>
        <dbReference type="Proteomes" id="UP001432322"/>
    </source>
</evidence>
<dbReference type="AlphaFoldDB" id="A0AAV5VDW0"/>
<evidence type="ECO:0000313" key="1">
    <source>
        <dbReference type="EMBL" id="GMT16634.1"/>
    </source>
</evidence>
<organism evidence="1 2">
    <name type="scientific">Pristionchus fissidentatus</name>
    <dbReference type="NCBI Taxonomy" id="1538716"/>
    <lineage>
        <taxon>Eukaryota</taxon>
        <taxon>Metazoa</taxon>
        <taxon>Ecdysozoa</taxon>
        <taxon>Nematoda</taxon>
        <taxon>Chromadorea</taxon>
        <taxon>Rhabditida</taxon>
        <taxon>Rhabditina</taxon>
        <taxon>Diplogasteromorpha</taxon>
        <taxon>Diplogasteroidea</taxon>
        <taxon>Neodiplogasteridae</taxon>
        <taxon>Pristionchus</taxon>
    </lineage>
</organism>
<protein>
    <submittedName>
        <fullName evidence="1">Uncharacterized protein</fullName>
    </submittedName>
</protein>
<sequence length="253" mass="27645">RMTSLLDLSSDVVALISEYLDSQSRADLMMTHPSLARGVWLVENRLVMKCIKAGVTLPSKELCIFAARRGLGVDYRSICVHDTFGSNLYRLAWQGPDHLTTTTLPIIRDSQGRVIKHVTTGLRPNNPSYGVVGHAFSSGRLQLELQLNQVGVSSWMLSEGRVRITVNIRGVKAVSESDIVAGGALKSDNAQSVHLETVSRTEQPPIEGWGADVDMQLASPPVVSVADLSKLRLLLTFFSDFVLCTVEIFAVIV</sequence>
<name>A0AAV5VDW0_9BILA</name>
<dbReference type="Proteomes" id="UP001432322">
    <property type="component" value="Unassembled WGS sequence"/>
</dbReference>